<dbReference type="NCBIfam" id="TIGR02937">
    <property type="entry name" value="sigma70-ECF"/>
    <property type="match status" value="1"/>
</dbReference>
<keyword evidence="5" id="KW-0804">Transcription</keyword>
<keyword evidence="3" id="KW-0805">Transcription regulation</keyword>
<dbReference type="GO" id="GO:0016987">
    <property type="term" value="F:sigma factor activity"/>
    <property type="evidence" value="ECO:0007669"/>
    <property type="project" value="UniProtKB-KW"/>
</dbReference>
<evidence type="ECO:0000256" key="4">
    <source>
        <dbReference type="ARBA" id="ARBA00023082"/>
    </source>
</evidence>
<keyword evidence="4" id="KW-0731">Sigma factor</keyword>
<dbReference type="GO" id="GO:0003677">
    <property type="term" value="F:DNA binding"/>
    <property type="evidence" value="ECO:0007669"/>
    <property type="project" value="InterPro"/>
</dbReference>
<evidence type="ECO:0000256" key="3">
    <source>
        <dbReference type="ARBA" id="ARBA00023015"/>
    </source>
</evidence>
<organism evidence="8 9">
    <name type="scientific">Oceaniferula flava</name>
    <dbReference type="NCBI Taxonomy" id="2800421"/>
    <lineage>
        <taxon>Bacteria</taxon>
        <taxon>Pseudomonadati</taxon>
        <taxon>Verrucomicrobiota</taxon>
        <taxon>Verrucomicrobiia</taxon>
        <taxon>Verrucomicrobiales</taxon>
        <taxon>Verrucomicrobiaceae</taxon>
        <taxon>Oceaniferula</taxon>
    </lineage>
</organism>
<proteinExistence type="inferred from homology"/>
<reference evidence="8" key="1">
    <citation type="submission" date="2021-01" db="EMBL/GenBank/DDBJ databases">
        <title>Modified the classification status of verrucomicrobia.</title>
        <authorList>
            <person name="Feng X."/>
        </authorList>
    </citation>
    <scope>NUCLEOTIDE SEQUENCE</scope>
    <source>
        <strain evidence="8">5K15</strain>
    </source>
</reference>
<dbReference type="Proteomes" id="UP000634206">
    <property type="component" value="Unassembled WGS sequence"/>
</dbReference>
<dbReference type="InterPro" id="IPR013325">
    <property type="entry name" value="RNA_pol_sigma_r2"/>
</dbReference>
<dbReference type="SUPFAM" id="SSF46894">
    <property type="entry name" value="C-terminal effector domain of the bipartite response regulators"/>
    <property type="match status" value="1"/>
</dbReference>
<evidence type="ECO:0000313" key="8">
    <source>
        <dbReference type="EMBL" id="MBK1854793.1"/>
    </source>
</evidence>
<comment type="similarity">
    <text evidence="1">Belongs to the sigma-70 factor family.</text>
</comment>
<evidence type="ECO:0000256" key="2">
    <source>
        <dbReference type="ARBA" id="ARBA00021245"/>
    </source>
</evidence>
<dbReference type="PANTHER" id="PTHR43133">
    <property type="entry name" value="RNA POLYMERASE ECF-TYPE SIGMA FACTO"/>
    <property type="match status" value="1"/>
</dbReference>
<dbReference type="InterPro" id="IPR014284">
    <property type="entry name" value="RNA_pol_sigma-70_dom"/>
</dbReference>
<comment type="caution">
    <text evidence="8">The sequence shown here is derived from an EMBL/GenBank/DDBJ whole genome shotgun (WGS) entry which is preliminary data.</text>
</comment>
<accession>A0AAE2SAG7</accession>
<dbReference type="Pfam" id="PF04542">
    <property type="entry name" value="Sigma70_r2"/>
    <property type="match status" value="1"/>
</dbReference>
<evidence type="ECO:0000256" key="1">
    <source>
        <dbReference type="ARBA" id="ARBA00007788"/>
    </source>
</evidence>
<dbReference type="InterPro" id="IPR016032">
    <property type="entry name" value="Sig_transdc_resp-reg_C-effctor"/>
</dbReference>
<dbReference type="InterPro" id="IPR039425">
    <property type="entry name" value="RNA_pol_sigma-70-like"/>
</dbReference>
<protein>
    <recommendedName>
        <fullName evidence="2">RNA polymerase sigma factor SigS</fullName>
    </recommendedName>
</protein>
<evidence type="ECO:0000256" key="5">
    <source>
        <dbReference type="ARBA" id="ARBA00023163"/>
    </source>
</evidence>
<dbReference type="GO" id="GO:0006352">
    <property type="term" value="P:DNA-templated transcription initiation"/>
    <property type="evidence" value="ECO:0007669"/>
    <property type="project" value="InterPro"/>
</dbReference>
<comment type="function">
    <text evidence="6">Sigma factors are initiation factors that promote the attachment of RNA polymerase to specific initiation sites and are then released. Sigma-S contributes to the protection against external stress, thus playing a role in cellular fitness and survival.</text>
</comment>
<evidence type="ECO:0000313" key="9">
    <source>
        <dbReference type="Proteomes" id="UP000634206"/>
    </source>
</evidence>
<dbReference type="EMBL" id="JAENIG010000004">
    <property type="protein sequence ID" value="MBK1854793.1"/>
    <property type="molecule type" value="Genomic_DNA"/>
</dbReference>
<dbReference type="InterPro" id="IPR007627">
    <property type="entry name" value="RNA_pol_sigma70_r2"/>
</dbReference>
<dbReference type="Gene3D" id="1.10.1740.10">
    <property type="match status" value="1"/>
</dbReference>
<sequence length="206" mass="23968">MHSTQDALRTHPSMLQRAGLSTDHPVWDELLEYYDPFFTAVLRNMQFKSPAIEDVKQLAFVQLWKNLPAYRKLSDNIKFRSWLAKLIRNVALNWIRDHQKQQSESTLHDDSPPNEELVHSPEIEAKIEREWQAYVVELAMERLQTVFTGKAFEVLQLSLEGCSGDEISSRLGIRTDSVYVLRNRVKKRVQQEIAQIRHELEGGSQP</sequence>
<dbReference type="SUPFAM" id="SSF88946">
    <property type="entry name" value="Sigma2 domain of RNA polymerase sigma factors"/>
    <property type="match status" value="1"/>
</dbReference>
<dbReference type="RefSeq" id="WP_309489404.1">
    <property type="nucleotide sequence ID" value="NZ_JAENIG010000004.1"/>
</dbReference>
<name>A0AAE2SAG7_9BACT</name>
<gene>
    <name evidence="8" type="ORF">JIN83_07465</name>
</gene>
<keyword evidence="9" id="KW-1185">Reference proteome</keyword>
<dbReference type="PANTHER" id="PTHR43133:SF51">
    <property type="entry name" value="RNA POLYMERASE SIGMA FACTOR"/>
    <property type="match status" value="1"/>
</dbReference>
<feature type="domain" description="RNA polymerase sigma-70 region 2" evidence="7">
    <location>
        <begin position="30"/>
        <end position="100"/>
    </location>
</feature>
<evidence type="ECO:0000256" key="6">
    <source>
        <dbReference type="ARBA" id="ARBA00024701"/>
    </source>
</evidence>
<evidence type="ECO:0000259" key="7">
    <source>
        <dbReference type="Pfam" id="PF04542"/>
    </source>
</evidence>
<dbReference type="AlphaFoldDB" id="A0AAE2SAG7"/>